<dbReference type="InterPro" id="IPR000152">
    <property type="entry name" value="EGF-type_Asp/Asn_hydroxyl_site"/>
</dbReference>
<dbReference type="PROSITE" id="PS00010">
    <property type="entry name" value="ASX_HYDROXYL"/>
    <property type="match status" value="3"/>
</dbReference>
<evidence type="ECO:0000256" key="4">
    <source>
        <dbReference type="ARBA" id="ARBA00023157"/>
    </source>
</evidence>
<keyword evidence="7" id="KW-1185">Reference proteome</keyword>
<evidence type="ECO:0000256" key="3">
    <source>
        <dbReference type="ARBA" id="ARBA00022737"/>
    </source>
</evidence>
<comment type="caution">
    <text evidence="6">The sequence shown here is derived from an EMBL/GenBank/DDBJ whole genome shotgun (WGS) entry which is preliminary data.</text>
</comment>
<dbReference type="InterPro" id="IPR049883">
    <property type="entry name" value="NOTCH1_EGF-like"/>
</dbReference>
<proteinExistence type="predicted"/>
<dbReference type="Pfam" id="PF12947">
    <property type="entry name" value="EGF_3"/>
    <property type="match status" value="1"/>
</dbReference>
<evidence type="ECO:0000256" key="2">
    <source>
        <dbReference type="ARBA" id="ARBA00022729"/>
    </source>
</evidence>
<dbReference type="FunFam" id="2.10.25.10:FF:000038">
    <property type="entry name" value="Fibrillin 2"/>
    <property type="match status" value="3"/>
</dbReference>
<dbReference type="SUPFAM" id="SSF57184">
    <property type="entry name" value="Growth factor receptor domain"/>
    <property type="match status" value="1"/>
</dbReference>
<keyword evidence="1 5" id="KW-0245">EGF-like domain</keyword>
<accession>A0A6S7LNY5</accession>
<dbReference type="PROSITE" id="PS50234">
    <property type="entry name" value="VWFA"/>
    <property type="match status" value="1"/>
</dbReference>
<dbReference type="InterPro" id="IPR050525">
    <property type="entry name" value="ECM_Assembly_Org"/>
</dbReference>
<dbReference type="PROSITE" id="PS01187">
    <property type="entry name" value="EGF_CA"/>
    <property type="match status" value="1"/>
</dbReference>
<dbReference type="SMART" id="SM00181">
    <property type="entry name" value="EGF"/>
    <property type="match status" value="3"/>
</dbReference>
<dbReference type="Gene3D" id="2.10.25.10">
    <property type="entry name" value="Laminin"/>
    <property type="match status" value="3"/>
</dbReference>
<dbReference type="PROSITE" id="PS01186">
    <property type="entry name" value="EGF_2"/>
    <property type="match status" value="2"/>
</dbReference>
<dbReference type="PANTHER" id="PTHR24020:SF84">
    <property type="entry name" value="VWFA DOMAIN-CONTAINING PROTEIN"/>
    <property type="match status" value="1"/>
</dbReference>
<dbReference type="InterPro" id="IPR009030">
    <property type="entry name" value="Growth_fac_rcpt_cys_sf"/>
</dbReference>
<evidence type="ECO:0000313" key="6">
    <source>
        <dbReference type="EMBL" id="CAB4036059.1"/>
    </source>
</evidence>
<dbReference type="AlphaFoldDB" id="A0A6S7LNY5"/>
<protein>
    <submittedName>
        <fullName evidence="6">Partial</fullName>
    </submittedName>
</protein>
<keyword evidence="4" id="KW-1015">Disulfide bond</keyword>
<dbReference type="InterPro" id="IPR000742">
    <property type="entry name" value="EGF"/>
</dbReference>
<reference evidence="6" key="1">
    <citation type="submission" date="2020-04" db="EMBL/GenBank/DDBJ databases">
        <authorList>
            <person name="Alioto T."/>
            <person name="Alioto T."/>
            <person name="Gomez Garrido J."/>
        </authorList>
    </citation>
    <scope>NUCLEOTIDE SEQUENCE</scope>
    <source>
        <strain evidence="6">A484AB</strain>
    </source>
</reference>
<dbReference type="Pfam" id="PF07645">
    <property type="entry name" value="EGF_CA"/>
    <property type="match status" value="2"/>
</dbReference>
<dbReference type="Pfam" id="PF00092">
    <property type="entry name" value="VWA"/>
    <property type="match status" value="1"/>
</dbReference>
<keyword evidence="2" id="KW-0732">Signal</keyword>
<dbReference type="GO" id="GO:0005509">
    <property type="term" value="F:calcium ion binding"/>
    <property type="evidence" value="ECO:0007669"/>
    <property type="project" value="InterPro"/>
</dbReference>
<evidence type="ECO:0000313" key="7">
    <source>
        <dbReference type="Proteomes" id="UP001152795"/>
    </source>
</evidence>
<dbReference type="Proteomes" id="UP001152795">
    <property type="component" value="Unassembled WGS sequence"/>
</dbReference>
<comment type="caution">
    <text evidence="5">Lacks conserved residue(s) required for the propagation of feature annotation.</text>
</comment>
<dbReference type="CDD" id="cd01450">
    <property type="entry name" value="vWFA_subfamily_ECM"/>
    <property type="match status" value="1"/>
</dbReference>
<dbReference type="PANTHER" id="PTHR24020">
    <property type="entry name" value="COLLAGEN ALPHA"/>
    <property type="match status" value="1"/>
</dbReference>
<dbReference type="SUPFAM" id="SSF53300">
    <property type="entry name" value="vWA-like"/>
    <property type="match status" value="1"/>
</dbReference>
<dbReference type="InterPro" id="IPR001881">
    <property type="entry name" value="EGF-like_Ca-bd_dom"/>
</dbReference>
<gene>
    <name evidence="6" type="ORF">PACLA_8A075169</name>
</gene>
<keyword evidence="3" id="KW-0677">Repeat</keyword>
<dbReference type="InterPro" id="IPR002035">
    <property type="entry name" value="VWF_A"/>
</dbReference>
<evidence type="ECO:0000256" key="1">
    <source>
        <dbReference type="ARBA" id="ARBA00022536"/>
    </source>
</evidence>
<organism evidence="6 7">
    <name type="scientific">Paramuricea clavata</name>
    <name type="common">Red gorgonian</name>
    <name type="synonym">Violescent sea-whip</name>
    <dbReference type="NCBI Taxonomy" id="317549"/>
    <lineage>
        <taxon>Eukaryota</taxon>
        <taxon>Metazoa</taxon>
        <taxon>Cnidaria</taxon>
        <taxon>Anthozoa</taxon>
        <taxon>Octocorallia</taxon>
        <taxon>Malacalcyonacea</taxon>
        <taxon>Plexauridae</taxon>
        <taxon>Paramuricea</taxon>
    </lineage>
</organism>
<dbReference type="InterPro" id="IPR024731">
    <property type="entry name" value="NELL2-like_EGF"/>
</dbReference>
<sequence length="336" mass="36224">MTLNINVFFLVFCPFKLDLAFIVDTSNSINANDFDQVKQFMTETIGRMEISPTGNHIAAISFGNTAEIFMRFDTVTGANLTRRNLVNRFANFPKNGGLTRIDLALLLAETDVFTAANGMRTDSDIRKIAVVLTDGAQTMGPGVPAEPLAHIARRLQSQDITVMAIAVGQQVPRDQLLNLTNSIEENILEVDTFANLVNIINQFVNISCTGVNECEVYDDVCHDNANCKDSLGAYSCLCNTGYAGDGFDCTDVNECSSGHDCDRNAMCSNTVGSFDCKCNAGYSGNGRQCPDVNECAGVNNCDGDATCSNNDGSYDCTCNSGYSGNGTQCEGIYVIF</sequence>
<dbReference type="Gene3D" id="3.40.50.410">
    <property type="entry name" value="von Willebrand factor, type A domain"/>
    <property type="match status" value="1"/>
</dbReference>
<name>A0A6S7LNY5_PARCT</name>
<dbReference type="SMART" id="SM00179">
    <property type="entry name" value="EGF_CA"/>
    <property type="match status" value="3"/>
</dbReference>
<dbReference type="InterPro" id="IPR018097">
    <property type="entry name" value="EGF_Ca-bd_CS"/>
</dbReference>
<dbReference type="CDD" id="cd00054">
    <property type="entry name" value="EGF_CA"/>
    <property type="match status" value="2"/>
</dbReference>
<dbReference type="PROSITE" id="PS50026">
    <property type="entry name" value="EGF_3"/>
    <property type="match status" value="3"/>
</dbReference>
<dbReference type="EMBL" id="CACRXK020021657">
    <property type="protein sequence ID" value="CAB4036059.1"/>
    <property type="molecule type" value="Genomic_DNA"/>
</dbReference>
<dbReference type="OrthoDB" id="10256829at2759"/>
<dbReference type="SMART" id="SM00327">
    <property type="entry name" value="VWA"/>
    <property type="match status" value="1"/>
</dbReference>
<dbReference type="InterPro" id="IPR036465">
    <property type="entry name" value="vWFA_dom_sf"/>
</dbReference>
<dbReference type="PRINTS" id="PR00453">
    <property type="entry name" value="VWFADOMAIN"/>
</dbReference>
<evidence type="ECO:0000256" key="5">
    <source>
        <dbReference type="PROSITE-ProRule" id="PRU00076"/>
    </source>
</evidence>